<evidence type="ECO:0000256" key="2">
    <source>
        <dbReference type="ARBA" id="ARBA00022737"/>
    </source>
</evidence>
<feature type="compositionally biased region" description="Basic and acidic residues" evidence="5">
    <location>
        <begin position="1015"/>
        <end position="1024"/>
    </location>
</feature>
<dbReference type="Proteomes" id="UP000051952">
    <property type="component" value="Unassembled WGS sequence"/>
</dbReference>
<accession>A0A0S4JC57</accession>
<dbReference type="GO" id="GO:0042176">
    <property type="term" value="P:regulation of protein catabolic process"/>
    <property type="evidence" value="ECO:0007669"/>
    <property type="project" value="UniProtKB-UniRule"/>
</dbReference>
<dbReference type="AlphaFoldDB" id="A0A0S4JC57"/>
<dbReference type="Pfam" id="PF13646">
    <property type="entry name" value="HEAT_2"/>
    <property type="match status" value="1"/>
</dbReference>
<dbReference type="InterPro" id="IPR016642">
    <property type="entry name" value="26S_Psome_Rpn2"/>
</dbReference>
<dbReference type="GO" id="GO:0043161">
    <property type="term" value="P:proteasome-mediated ubiquitin-dependent protein catabolic process"/>
    <property type="evidence" value="ECO:0007669"/>
    <property type="project" value="TreeGrafter"/>
</dbReference>
<dbReference type="Gene3D" id="1.25.10.10">
    <property type="entry name" value="Leucine-rich Repeat Variant"/>
    <property type="match status" value="1"/>
</dbReference>
<dbReference type="Pfam" id="PF01851">
    <property type="entry name" value="PC_rep"/>
    <property type="match status" value="1"/>
</dbReference>
<evidence type="ECO:0000259" key="6">
    <source>
        <dbReference type="Pfam" id="PF18004"/>
    </source>
</evidence>
<organism evidence="8 9">
    <name type="scientific">Bodo saltans</name>
    <name type="common">Flagellated protozoan</name>
    <dbReference type="NCBI Taxonomy" id="75058"/>
    <lineage>
        <taxon>Eukaryota</taxon>
        <taxon>Discoba</taxon>
        <taxon>Euglenozoa</taxon>
        <taxon>Kinetoplastea</taxon>
        <taxon>Metakinetoplastina</taxon>
        <taxon>Eubodonida</taxon>
        <taxon>Bodonidae</taxon>
        <taxon>Bodo</taxon>
    </lineage>
</organism>
<evidence type="ECO:0000256" key="3">
    <source>
        <dbReference type="ARBA" id="ARBA00022942"/>
    </source>
</evidence>
<evidence type="ECO:0000259" key="7">
    <source>
        <dbReference type="Pfam" id="PF21505"/>
    </source>
</evidence>
<keyword evidence="2" id="KW-0677">Repeat</keyword>
<evidence type="ECO:0000256" key="1">
    <source>
        <dbReference type="ARBA" id="ARBA00006308"/>
    </source>
</evidence>
<evidence type="ECO:0000256" key="5">
    <source>
        <dbReference type="SAM" id="MobiDB-lite"/>
    </source>
</evidence>
<evidence type="ECO:0000313" key="9">
    <source>
        <dbReference type="Proteomes" id="UP000051952"/>
    </source>
</evidence>
<dbReference type="GO" id="GO:0034515">
    <property type="term" value="C:proteasome storage granule"/>
    <property type="evidence" value="ECO:0007669"/>
    <property type="project" value="TreeGrafter"/>
</dbReference>
<dbReference type="GO" id="GO:0005634">
    <property type="term" value="C:nucleus"/>
    <property type="evidence" value="ECO:0007669"/>
    <property type="project" value="TreeGrafter"/>
</dbReference>
<proteinExistence type="inferred from homology"/>
<dbReference type="InterPro" id="IPR016024">
    <property type="entry name" value="ARM-type_fold"/>
</dbReference>
<reference evidence="9" key="1">
    <citation type="submission" date="2015-09" db="EMBL/GenBank/DDBJ databases">
        <authorList>
            <consortium name="Pathogen Informatics"/>
        </authorList>
    </citation>
    <scope>NUCLEOTIDE SEQUENCE [LARGE SCALE GENOMIC DNA]</scope>
    <source>
        <strain evidence="9">Lake Konstanz</strain>
    </source>
</reference>
<dbReference type="GO" id="GO:0030234">
    <property type="term" value="F:enzyme regulator activity"/>
    <property type="evidence" value="ECO:0007669"/>
    <property type="project" value="UniProtKB-UniRule"/>
</dbReference>
<evidence type="ECO:0000256" key="4">
    <source>
        <dbReference type="PIRNR" id="PIRNR015947"/>
    </source>
</evidence>
<dbReference type="VEuPathDB" id="TriTrypDB:BSAL_11845"/>
<dbReference type="InterPro" id="IPR040623">
    <property type="entry name" value="RPN2_C"/>
</dbReference>
<keyword evidence="3 4" id="KW-0647">Proteasome</keyword>
<gene>
    <name evidence="8" type="ORF">BSAL_11845</name>
</gene>
<dbReference type="Pfam" id="PF18004">
    <property type="entry name" value="RPN2_C"/>
    <property type="match status" value="2"/>
</dbReference>
<name>A0A0S4JC57_BODSA</name>
<dbReference type="SUPFAM" id="SSF48371">
    <property type="entry name" value="ARM repeat"/>
    <property type="match status" value="1"/>
</dbReference>
<dbReference type="FunFam" id="1.25.10.10:FF:000017">
    <property type="entry name" value="26S proteasome non-ATPase regulatory subunit 1"/>
    <property type="match status" value="1"/>
</dbReference>
<feature type="domain" description="26S proteasome regulatory subunit RPN2 C-terminal" evidence="6">
    <location>
        <begin position="951"/>
        <end position="1001"/>
    </location>
</feature>
<dbReference type="PANTHER" id="PTHR10943:SF2">
    <property type="entry name" value="26S PROTEASOME NON-ATPASE REGULATORY SUBUNIT 1"/>
    <property type="match status" value="1"/>
</dbReference>
<protein>
    <submittedName>
        <fullName evidence="8">Proteasome regulatory non-ATPase subunit 2, putative</fullName>
    </submittedName>
</protein>
<dbReference type="InterPro" id="IPR011989">
    <property type="entry name" value="ARM-like"/>
</dbReference>
<feature type="domain" description="26S proteasome regulatory subunit RPN2 C-terminal" evidence="6">
    <location>
        <begin position="811"/>
        <end position="945"/>
    </location>
</feature>
<feature type="region of interest" description="Disordered" evidence="5">
    <location>
        <begin position="1015"/>
        <end position="1034"/>
    </location>
</feature>
<dbReference type="OMA" id="IMFGRQE"/>
<dbReference type="EMBL" id="CYKH01001587">
    <property type="protein sequence ID" value="CUG87771.1"/>
    <property type="molecule type" value="Genomic_DNA"/>
</dbReference>
<dbReference type="InterPro" id="IPR002015">
    <property type="entry name" value="Proteasome/cyclosome_rpt"/>
</dbReference>
<dbReference type="GO" id="GO:0008540">
    <property type="term" value="C:proteasome regulatory particle, base subcomplex"/>
    <property type="evidence" value="ECO:0007669"/>
    <property type="project" value="UniProtKB-UniRule"/>
</dbReference>
<keyword evidence="9" id="KW-1185">Reference proteome</keyword>
<feature type="domain" description="26S proteasome non-ATPase regulatory subunit 1/RPN2 N-terminal" evidence="7">
    <location>
        <begin position="16"/>
        <end position="361"/>
    </location>
</feature>
<evidence type="ECO:0000313" key="8">
    <source>
        <dbReference type="EMBL" id="CUG87771.1"/>
    </source>
</evidence>
<dbReference type="Pfam" id="PF21505">
    <property type="entry name" value="RPN2_N"/>
    <property type="match status" value="1"/>
</dbReference>
<feature type="region of interest" description="Disordered" evidence="5">
    <location>
        <begin position="847"/>
        <end position="893"/>
    </location>
</feature>
<comment type="similarity">
    <text evidence="1 4">Belongs to the proteasome subunit S1 family.</text>
</comment>
<sequence>MTTVVATNTRAGSISSAKGILALLRETDSAILRFALHRLHQVVDSFWFEISSDIALIEELHECSSLTEDLRQLAALIAAKVYFHLNEYSESVSFALAAGPLFDVNKRSLFTDTILSRCIDLYVAHRDGSNSLLPGGIEQTLAGGAAAVTAALDPRLDTLFSTLAEKWQAEDESQINVKELIGFSVRACRLDLLDVILRKHIAATNSAEMLTFTFHIANVLVTNYQFRREILQILSGMYTDGLQTVDYFSLAQCLVFLGDATRMAEVVHTLLHKKGERILAFQLALDLFDFSNQEFIGSVTKELQQLDQLYAPSSSTSQSEESAVAAVSSATGVVIDTEANAQLLSALRGEVTTSLYVKFLYARSLTDVHIVNNIKKGIDPRNSITHNATIIANAFMNCGTTIDGFLRDNMDWLARAQQWAKFTATATVGVLHKGHTSEAMNVLKTFLPDGSVGPLPFQEAGAMYGLGLIHGPVGAASSSTVIEYLRNALRQYSSSEQIVHGASLGIGLAAMGQHDEDIFDALFTCVSGCDAVAGEGAALGIGMVMLGSGNARVIESMKRHAMEFDQKEKTIRGLSMAMALVHLGREDDALPLADELLAHADPWVRLGGVFTIGMAFSGTANPRAIERLLAIAVRDVSDDVRRNAVMMIGFLTFKDPQLCIDMTKVLVDSYNAHIRYGVAMAVAIAASGTANATAVEMLWILKDDLVDFVRQGAFIGLSLVLVQASEKAQPKVKELRQILAKKIADRREDTCTKFGCILATGLLDAGGRNCTILLHKQRHRLAKSVVGMFVFSQYWYWFPYTLMVSLAIHPTCFIGLNDKFEMPKYSFVSDAAPSNFAIPKSVQQEKKEAKASAQQKKVILSTTKKEEENREKKKRGTLLGIAEDSKTSPTAAGAPDLDAAIAAAAGKDEAAEAPEATSETLENPARVTMAQFPVVKHGSDARYRPFFFKDEAAEAPEATSEILENPARVTMAQFPVVKHGSDARYRPLKPNAFGVCMLQDVSGGGSATTAEDLIKIDPNNKDDTAPVPEAFSYP</sequence>
<dbReference type="InterPro" id="IPR048570">
    <property type="entry name" value="PSMD1_RPN2_N"/>
</dbReference>
<dbReference type="PIRSF" id="PIRSF015947">
    <property type="entry name" value="26S_Psome_Rpn2"/>
    <property type="match status" value="1"/>
</dbReference>
<dbReference type="OrthoDB" id="261572at2759"/>
<dbReference type="PANTHER" id="PTHR10943">
    <property type="entry name" value="26S PROTEASOME NON-ATPASE REGULATORY SUBUNIT"/>
    <property type="match status" value="1"/>
</dbReference>